<evidence type="ECO:0000313" key="3">
    <source>
        <dbReference type="Proteomes" id="UP000177309"/>
    </source>
</evidence>
<dbReference type="EMBL" id="MEUI01000030">
    <property type="protein sequence ID" value="OGC33642.1"/>
    <property type="molecule type" value="Genomic_DNA"/>
</dbReference>
<dbReference type="Proteomes" id="UP000177309">
    <property type="component" value="Unassembled WGS sequence"/>
</dbReference>
<feature type="transmembrane region" description="Helical" evidence="1">
    <location>
        <begin position="161"/>
        <end position="180"/>
    </location>
</feature>
<dbReference type="Pfam" id="PF07907">
    <property type="entry name" value="YibE_F"/>
    <property type="match status" value="1"/>
</dbReference>
<accession>A0A1F4TLP3</accession>
<gene>
    <name evidence="2" type="ORF">A2462_02220</name>
</gene>
<feature type="transmembrane region" description="Helical" evidence="1">
    <location>
        <begin position="137"/>
        <end position="154"/>
    </location>
</feature>
<keyword evidence="1" id="KW-1133">Transmembrane helix</keyword>
<name>A0A1F4TLP3_UNCSA</name>
<feature type="transmembrane region" description="Helical" evidence="1">
    <location>
        <begin position="217"/>
        <end position="239"/>
    </location>
</feature>
<protein>
    <recommendedName>
        <fullName evidence="4">YibE/F family protein</fullName>
    </recommendedName>
</protein>
<evidence type="ECO:0000313" key="2">
    <source>
        <dbReference type="EMBL" id="OGC33642.1"/>
    </source>
</evidence>
<sequence length="397" mass="42604">MNFNPFSGKKIFFIFSLLGLFLFSFTNLSWSDQKYEPPKVKYEKAKVVEAENIYLDDQPESQLAEKRQQVTIKILSGKFKGKVLSLDHIASGGMAGTKLNLTAGDKILLYVEENPGKAESPDGSPLINVDGYLRSQVLFWLAILYALVLVVIGGKKGAKALLSLVLTMATVFFILFPLILLGFNPLLVTVVICGFISLLVFRIIAGKTAKAFSAATGTLIGVAIAGILATLAGNIIHLSGLSSEEAKILFYSLNLKANFQGLLFSGILIGALGAVMDVGISIASAIDEVRKVHPEANFSNLFKAGMNVGHDIMGTMSNTLILAYTGSALPLLLLFNAGNMPFAKIINMELVAEEIVRALAGSIGLVLCIPATALVAAAMYTRKKSSNLPKGWIRNKL</sequence>
<dbReference type="InterPro" id="IPR012507">
    <property type="entry name" value="YibE_F"/>
</dbReference>
<proteinExistence type="predicted"/>
<evidence type="ECO:0000256" key="1">
    <source>
        <dbReference type="SAM" id="Phobius"/>
    </source>
</evidence>
<reference evidence="2 3" key="1">
    <citation type="journal article" date="2016" name="Nat. Commun.">
        <title>Thousands of microbial genomes shed light on interconnected biogeochemical processes in an aquifer system.</title>
        <authorList>
            <person name="Anantharaman K."/>
            <person name="Brown C.T."/>
            <person name="Hug L.A."/>
            <person name="Sharon I."/>
            <person name="Castelle C.J."/>
            <person name="Probst A.J."/>
            <person name="Thomas B.C."/>
            <person name="Singh A."/>
            <person name="Wilkins M.J."/>
            <person name="Karaoz U."/>
            <person name="Brodie E.L."/>
            <person name="Williams K.H."/>
            <person name="Hubbard S.S."/>
            <person name="Banfield J.F."/>
        </authorList>
    </citation>
    <scope>NUCLEOTIDE SEQUENCE [LARGE SCALE GENOMIC DNA]</scope>
</reference>
<keyword evidence="1" id="KW-0812">Transmembrane</keyword>
<dbReference type="PANTHER" id="PTHR41771:SF1">
    <property type="entry name" value="MEMBRANE PROTEIN"/>
    <property type="match status" value="1"/>
</dbReference>
<feature type="transmembrane region" description="Helical" evidence="1">
    <location>
        <begin position="320"/>
        <end position="338"/>
    </location>
</feature>
<feature type="transmembrane region" description="Helical" evidence="1">
    <location>
        <begin position="186"/>
        <end position="205"/>
    </location>
</feature>
<feature type="transmembrane region" description="Helical" evidence="1">
    <location>
        <begin position="358"/>
        <end position="380"/>
    </location>
</feature>
<comment type="caution">
    <text evidence="2">The sequence shown here is derived from an EMBL/GenBank/DDBJ whole genome shotgun (WGS) entry which is preliminary data.</text>
</comment>
<organism evidence="2 3">
    <name type="scientific">candidate division WOR-1 bacterium RIFOXYC2_FULL_41_25</name>
    <dbReference type="NCBI Taxonomy" id="1802586"/>
    <lineage>
        <taxon>Bacteria</taxon>
        <taxon>Bacillati</taxon>
        <taxon>Saganbacteria</taxon>
    </lineage>
</organism>
<keyword evidence="1" id="KW-0472">Membrane</keyword>
<evidence type="ECO:0008006" key="4">
    <source>
        <dbReference type="Google" id="ProtNLM"/>
    </source>
</evidence>
<dbReference type="AlphaFoldDB" id="A0A1F4TLP3"/>
<dbReference type="PANTHER" id="PTHR41771">
    <property type="entry name" value="MEMBRANE PROTEIN-RELATED"/>
    <property type="match status" value="1"/>
</dbReference>
<feature type="transmembrane region" description="Helical" evidence="1">
    <location>
        <begin position="259"/>
        <end position="283"/>
    </location>
</feature>